<comment type="catalytic activity">
    <reaction evidence="8">
        <text>L-seryl-[protein] + ATP = O-phospho-L-seryl-[protein] + ADP + H(+)</text>
        <dbReference type="Rhea" id="RHEA:17989"/>
        <dbReference type="Rhea" id="RHEA-COMP:9863"/>
        <dbReference type="Rhea" id="RHEA-COMP:11604"/>
        <dbReference type="ChEBI" id="CHEBI:15378"/>
        <dbReference type="ChEBI" id="CHEBI:29999"/>
        <dbReference type="ChEBI" id="CHEBI:30616"/>
        <dbReference type="ChEBI" id="CHEBI:83421"/>
        <dbReference type="ChEBI" id="CHEBI:456216"/>
        <dbReference type="EC" id="2.7.11.1"/>
    </reaction>
</comment>
<dbReference type="PANTHER" id="PTHR48006:SF102">
    <property type="entry name" value="LEUCINE-RICH REPEAT-CONTAINING PROTEIN DDB_G0281931-RELATED"/>
    <property type="match status" value="1"/>
</dbReference>
<evidence type="ECO:0000259" key="11">
    <source>
        <dbReference type="PROSITE" id="PS50011"/>
    </source>
</evidence>
<dbReference type="CDD" id="cd14066">
    <property type="entry name" value="STKc_IRAK"/>
    <property type="match status" value="1"/>
</dbReference>
<dbReference type="Gene3D" id="3.30.200.20">
    <property type="entry name" value="Phosphorylase Kinase, domain 1"/>
    <property type="match status" value="1"/>
</dbReference>
<comment type="catalytic activity">
    <reaction evidence="7">
        <text>L-threonyl-[protein] + ATP = O-phospho-L-threonyl-[protein] + ADP + H(+)</text>
        <dbReference type="Rhea" id="RHEA:46608"/>
        <dbReference type="Rhea" id="RHEA-COMP:11060"/>
        <dbReference type="Rhea" id="RHEA-COMP:11605"/>
        <dbReference type="ChEBI" id="CHEBI:15378"/>
        <dbReference type="ChEBI" id="CHEBI:30013"/>
        <dbReference type="ChEBI" id="CHEBI:30616"/>
        <dbReference type="ChEBI" id="CHEBI:61977"/>
        <dbReference type="ChEBI" id="CHEBI:456216"/>
        <dbReference type="EC" id="2.7.11.1"/>
    </reaction>
</comment>
<dbReference type="InterPro" id="IPR017441">
    <property type="entry name" value="Protein_kinase_ATP_BS"/>
</dbReference>
<feature type="domain" description="Protein kinase" evidence="11">
    <location>
        <begin position="203"/>
        <end position="491"/>
    </location>
</feature>
<keyword evidence="5" id="KW-0418">Kinase</keyword>
<evidence type="ECO:0000256" key="10">
    <source>
        <dbReference type="RuleBase" id="RU000304"/>
    </source>
</evidence>
<protein>
    <recommendedName>
        <fullName evidence="1">non-specific serine/threonine protein kinase</fullName>
        <ecNumber evidence="1">2.7.11.1</ecNumber>
    </recommendedName>
</protein>
<accession>A0ABD2LN59</accession>
<dbReference type="GO" id="GO:0005524">
    <property type="term" value="F:ATP binding"/>
    <property type="evidence" value="ECO:0007669"/>
    <property type="project" value="UniProtKB-UniRule"/>
</dbReference>
<dbReference type="EMBL" id="JBICBT010000354">
    <property type="protein sequence ID" value="KAL3116685.1"/>
    <property type="molecule type" value="Genomic_DNA"/>
</dbReference>
<reference evidence="12 13" key="1">
    <citation type="submission" date="2024-10" db="EMBL/GenBank/DDBJ databases">
        <authorList>
            <person name="Kim D."/>
        </authorList>
    </citation>
    <scope>NUCLEOTIDE SEQUENCE [LARGE SCALE GENOMIC DNA]</scope>
    <source>
        <strain evidence="12">BH-2024</strain>
    </source>
</reference>
<dbReference type="Proteomes" id="UP001620626">
    <property type="component" value="Unassembled WGS sequence"/>
</dbReference>
<keyword evidence="2 10" id="KW-0723">Serine/threonine-protein kinase</keyword>
<sequence>MGSEKNVQKDMFYVFQLPAKIVCEISNALDTGNCWEAIAFSMPGIRDIDIDACRRLTQLGDPPTETLLRIWGSKGYTVLDLYKIFYRTRLLRCMQILLPFVDKQFHHFVKLCSDESIQSQNLRQLSLQRKSSSIHKSNTNASVIYSNKKKVLNRLCRVVVLLEGFRSMGSPNLAEKATDSLLNGLQNTPAVTYEDLTVATDGFSPNKIIGRGGYGVVYRGVWKHTPVAIKRIQGKCGSDERQQRERIRQSLQELKTLAKFRHDNVLSLYGYSLDGPEPCLVYQFMSNGTLEDRLLCRLSICGGVCRGLHFLHTINQMPIIHGDVKSANILLDKHFEPKLGDFGLSRDGQVELDTGDKRPMIASHVKGTLAYLAPEFLTSRILTTKLDVFSFGVVLLEVSTGQRAFSASRNPQGIVEFVLKMCTEEQHKDDTNSENKSYFELADKRTPKTDDDRILRIFNKLLSVGISCTEKDRFARPIFSEIFARLNDEELQD</sequence>
<dbReference type="InterPro" id="IPR011029">
    <property type="entry name" value="DEATH-like_dom_sf"/>
</dbReference>
<keyword evidence="3" id="KW-0808">Transferase</keyword>
<dbReference type="PROSITE" id="PS50011">
    <property type="entry name" value="PROTEIN_KINASE_DOM"/>
    <property type="match status" value="1"/>
</dbReference>
<keyword evidence="13" id="KW-1185">Reference proteome</keyword>
<dbReference type="SMART" id="SM00220">
    <property type="entry name" value="S_TKc"/>
    <property type="match status" value="1"/>
</dbReference>
<proteinExistence type="inferred from homology"/>
<keyword evidence="4 9" id="KW-0547">Nucleotide-binding</keyword>
<evidence type="ECO:0000256" key="9">
    <source>
        <dbReference type="PROSITE-ProRule" id="PRU10141"/>
    </source>
</evidence>
<dbReference type="SUPFAM" id="SSF47986">
    <property type="entry name" value="DEATH domain"/>
    <property type="match status" value="1"/>
</dbReference>
<feature type="binding site" evidence="9">
    <location>
        <position position="230"/>
    </location>
    <ligand>
        <name>ATP</name>
        <dbReference type="ChEBI" id="CHEBI:30616"/>
    </ligand>
</feature>
<evidence type="ECO:0000256" key="3">
    <source>
        <dbReference type="ARBA" id="ARBA00022679"/>
    </source>
</evidence>
<comment type="caution">
    <text evidence="12">The sequence shown here is derived from an EMBL/GenBank/DDBJ whole genome shotgun (WGS) entry which is preliminary data.</text>
</comment>
<evidence type="ECO:0000313" key="12">
    <source>
        <dbReference type="EMBL" id="KAL3116685.1"/>
    </source>
</evidence>
<dbReference type="AlphaFoldDB" id="A0ABD2LN59"/>
<evidence type="ECO:0000256" key="8">
    <source>
        <dbReference type="ARBA" id="ARBA00048679"/>
    </source>
</evidence>
<name>A0ABD2LN59_9BILA</name>
<dbReference type="Pfam" id="PF00069">
    <property type="entry name" value="Pkinase"/>
    <property type="match status" value="1"/>
</dbReference>
<evidence type="ECO:0000256" key="1">
    <source>
        <dbReference type="ARBA" id="ARBA00012513"/>
    </source>
</evidence>
<evidence type="ECO:0000256" key="5">
    <source>
        <dbReference type="ARBA" id="ARBA00022777"/>
    </source>
</evidence>
<comment type="similarity">
    <text evidence="10">Belongs to the protein kinase superfamily.</text>
</comment>
<evidence type="ECO:0000256" key="4">
    <source>
        <dbReference type="ARBA" id="ARBA00022741"/>
    </source>
</evidence>
<dbReference type="InterPro" id="IPR008271">
    <property type="entry name" value="Ser/Thr_kinase_AS"/>
</dbReference>
<dbReference type="PROSITE" id="PS00108">
    <property type="entry name" value="PROTEIN_KINASE_ST"/>
    <property type="match status" value="1"/>
</dbReference>
<dbReference type="SUPFAM" id="SSF56112">
    <property type="entry name" value="Protein kinase-like (PK-like)"/>
    <property type="match status" value="1"/>
</dbReference>
<dbReference type="PANTHER" id="PTHR48006">
    <property type="entry name" value="LEUCINE-RICH REPEAT-CONTAINING PROTEIN DDB_G0281931-RELATED"/>
    <property type="match status" value="1"/>
</dbReference>
<keyword evidence="6 9" id="KW-0067">ATP-binding</keyword>
<dbReference type="Gene3D" id="1.10.510.10">
    <property type="entry name" value="Transferase(Phosphotransferase) domain 1"/>
    <property type="match status" value="1"/>
</dbReference>
<dbReference type="GO" id="GO:0004674">
    <property type="term" value="F:protein serine/threonine kinase activity"/>
    <property type="evidence" value="ECO:0007669"/>
    <property type="project" value="UniProtKB-KW"/>
</dbReference>
<dbReference type="EC" id="2.7.11.1" evidence="1"/>
<evidence type="ECO:0000313" key="13">
    <source>
        <dbReference type="Proteomes" id="UP001620626"/>
    </source>
</evidence>
<dbReference type="InterPro" id="IPR051824">
    <property type="entry name" value="LRR_Rcpt-Like_S/T_Kinase"/>
</dbReference>
<gene>
    <name evidence="12" type="ORF">niasHT_000763</name>
</gene>
<organism evidence="12 13">
    <name type="scientific">Heterodera trifolii</name>
    <dbReference type="NCBI Taxonomy" id="157864"/>
    <lineage>
        <taxon>Eukaryota</taxon>
        <taxon>Metazoa</taxon>
        <taxon>Ecdysozoa</taxon>
        <taxon>Nematoda</taxon>
        <taxon>Chromadorea</taxon>
        <taxon>Rhabditida</taxon>
        <taxon>Tylenchina</taxon>
        <taxon>Tylenchomorpha</taxon>
        <taxon>Tylenchoidea</taxon>
        <taxon>Heteroderidae</taxon>
        <taxon>Heteroderinae</taxon>
        <taxon>Heterodera</taxon>
    </lineage>
</organism>
<evidence type="ECO:0000256" key="2">
    <source>
        <dbReference type="ARBA" id="ARBA00022527"/>
    </source>
</evidence>
<dbReference type="PROSITE" id="PS00107">
    <property type="entry name" value="PROTEIN_KINASE_ATP"/>
    <property type="match status" value="1"/>
</dbReference>
<evidence type="ECO:0000256" key="6">
    <source>
        <dbReference type="ARBA" id="ARBA00022840"/>
    </source>
</evidence>
<dbReference type="InterPro" id="IPR000719">
    <property type="entry name" value="Prot_kinase_dom"/>
</dbReference>
<dbReference type="Gene3D" id="1.10.533.10">
    <property type="entry name" value="Death Domain, Fas"/>
    <property type="match status" value="1"/>
</dbReference>
<evidence type="ECO:0000256" key="7">
    <source>
        <dbReference type="ARBA" id="ARBA00047899"/>
    </source>
</evidence>
<dbReference type="InterPro" id="IPR011009">
    <property type="entry name" value="Kinase-like_dom_sf"/>
</dbReference>